<dbReference type="InterPro" id="IPR023198">
    <property type="entry name" value="PGP-like_dom2"/>
</dbReference>
<proteinExistence type="predicted"/>
<dbReference type="InterPro" id="IPR006439">
    <property type="entry name" value="HAD-SF_hydro_IA"/>
</dbReference>
<dbReference type="Proteomes" id="UP000178510">
    <property type="component" value="Unassembled WGS sequence"/>
</dbReference>
<dbReference type="InterPro" id="IPR023214">
    <property type="entry name" value="HAD_sf"/>
</dbReference>
<dbReference type="Gene3D" id="1.10.150.240">
    <property type="entry name" value="Putative phosphatase, domain 2"/>
    <property type="match status" value="1"/>
</dbReference>
<dbReference type="EMBL" id="MHQM01000040">
    <property type="protein sequence ID" value="OHA02643.1"/>
    <property type="molecule type" value="Genomic_DNA"/>
</dbReference>
<dbReference type="NCBIfam" id="TIGR01509">
    <property type="entry name" value="HAD-SF-IA-v3"/>
    <property type="match status" value="1"/>
</dbReference>
<evidence type="ECO:0008006" key="3">
    <source>
        <dbReference type="Google" id="ProtNLM"/>
    </source>
</evidence>
<dbReference type="InterPro" id="IPR036412">
    <property type="entry name" value="HAD-like_sf"/>
</dbReference>
<name>A0A1G2KTH4_9BACT</name>
<organism evidence="1 2">
    <name type="scientific">Candidatus Sungbacteria bacterium RIFCSPHIGHO2_02_FULL_52_23</name>
    <dbReference type="NCBI Taxonomy" id="1802274"/>
    <lineage>
        <taxon>Bacteria</taxon>
        <taxon>Candidatus Sungiibacteriota</taxon>
    </lineage>
</organism>
<dbReference type="SFLD" id="SFLDG01129">
    <property type="entry name" value="C1.5:_HAD__Beta-PGM__Phosphata"/>
    <property type="match status" value="1"/>
</dbReference>
<dbReference type="STRING" id="1802274.A3J58_02845"/>
<gene>
    <name evidence="1" type="ORF">A3J58_02845</name>
</gene>
<comment type="caution">
    <text evidence="1">The sequence shown here is derived from an EMBL/GenBank/DDBJ whole genome shotgun (WGS) entry which is preliminary data.</text>
</comment>
<sequence>MNWKAIIFDMDGVVIDSERLYDIADAEFFQAHGKVFEKDRIVPLIAGKSLMDSTAIVKEMYNFEGDVSVLTGERRKLVHSIYGKALTFIKGFSEFHHEAIRHGITTCIATASDDTLLALADRRLGLSEIFGAGRIFKISDVGNKSKPDPAIFLYAAERLGFKPAECVVIEDAPNGVAAAKNAGMYCIALTTTRPREELGMADVVLDSYQDIKNHLLL</sequence>
<dbReference type="Gene3D" id="3.40.50.1000">
    <property type="entry name" value="HAD superfamily/HAD-like"/>
    <property type="match status" value="1"/>
</dbReference>
<dbReference type="SUPFAM" id="SSF56784">
    <property type="entry name" value="HAD-like"/>
    <property type="match status" value="1"/>
</dbReference>
<accession>A0A1G2KTH4</accession>
<dbReference type="AlphaFoldDB" id="A0A1G2KTH4"/>
<dbReference type="Pfam" id="PF00702">
    <property type="entry name" value="Hydrolase"/>
    <property type="match status" value="1"/>
</dbReference>
<protein>
    <recommendedName>
        <fullName evidence="3">HAD family hydrolase</fullName>
    </recommendedName>
</protein>
<dbReference type="PANTHER" id="PTHR18901">
    <property type="entry name" value="2-DEOXYGLUCOSE-6-PHOSPHATE PHOSPHATASE 2"/>
    <property type="match status" value="1"/>
</dbReference>
<evidence type="ECO:0000313" key="1">
    <source>
        <dbReference type="EMBL" id="OHA02643.1"/>
    </source>
</evidence>
<reference evidence="1 2" key="1">
    <citation type="journal article" date="2016" name="Nat. Commun.">
        <title>Thousands of microbial genomes shed light on interconnected biogeochemical processes in an aquifer system.</title>
        <authorList>
            <person name="Anantharaman K."/>
            <person name="Brown C.T."/>
            <person name="Hug L.A."/>
            <person name="Sharon I."/>
            <person name="Castelle C.J."/>
            <person name="Probst A.J."/>
            <person name="Thomas B.C."/>
            <person name="Singh A."/>
            <person name="Wilkins M.J."/>
            <person name="Karaoz U."/>
            <person name="Brodie E.L."/>
            <person name="Williams K.H."/>
            <person name="Hubbard S.S."/>
            <person name="Banfield J.F."/>
        </authorList>
    </citation>
    <scope>NUCLEOTIDE SEQUENCE [LARGE SCALE GENOMIC DNA]</scope>
</reference>
<evidence type="ECO:0000313" key="2">
    <source>
        <dbReference type="Proteomes" id="UP000178510"/>
    </source>
</evidence>
<dbReference type="SFLD" id="SFLDS00003">
    <property type="entry name" value="Haloacid_Dehalogenase"/>
    <property type="match status" value="1"/>
</dbReference>
<dbReference type="PANTHER" id="PTHR18901:SF38">
    <property type="entry name" value="PSEUDOURIDINE-5'-PHOSPHATASE"/>
    <property type="match status" value="1"/>
</dbReference>